<dbReference type="CDD" id="cd00371">
    <property type="entry name" value="HMA"/>
    <property type="match status" value="1"/>
</dbReference>
<evidence type="ECO:0000313" key="4">
    <source>
        <dbReference type="Proteomes" id="UP000886520"/>
    </source>
</evidence>
<accession>A0A9D4UM84</accession>
<dbReference type="SUPFAM" id="SSF55008">
    <property type="entry name" value="HMA, heavy metal-associated domain"/>
    <property type="match status" value="1"/>
</dbReference>
<protein>
    <recommendedName>
        <fullName evidence="2">HMA domain-containing protein</fullName>
    </recommendedName>
</protein>
<dbReference type="OrthoDB" id="666972at2759"/>
<evidence type="ECO:0000256" key="1">
    <source>
        <dbReference type="ARBA" id="ARBA00022723"/>
    </source>
</evidence>
<reference evidence="3" key="1">
    <citation type="submission" date="2021-01" db="EMBL/GenBank/DDBJ databases">
        <title>Adiantum capillus-veneris genome.</title>
        <authorList>
            <person name="Fang Y."/>
            <person name="Liao Q."/>
        </authorList>
    </citation>
    <scope>NUCLEOTIDE SEQUENCE</scope>
    <source>
        <strain evidence="3">H3</strain>
        <tissue evidence="3">Leaf</tissue>
    </source>
</reference>
<proteinExistence type="predicted"/>
<organism evidence="3 4">
    <name type="scientific">Adiantum capillus-veneris</name>
    <name type="common">Maidenhair fern</name>
    <dbReference type="NCBI Taxonomy" id="13818"/>
    <lineage>
        <taxon>Eukaryota</taxon>
        <taxon>Viridiplantae</taxon>
        <taxon>Streptophyta</taxon>
        <taxon>Embryophyta</taxon>
        <taxon>Tracheophyta</taxon>
        <taxon>Polypodiopsida</taxon>
        <taxon>Polypodiidae</taxon>
        <taxon>Polypodiales</taxon>
        <taxon>Pteridineae</taxon>
        <taxon>Pteridaceae</taxon>
        <taxon>Vittarioideae</taxon>
        <taxon>Adiantum</taxon>
    </lineage>
</organism>
<keyword evidence="4" id="KW-1185">Reference proteome</keyword>
<comment type="caution">
    <text evidence="3">The sequence shown here is derived from an EMBL/GenBank/DDBJ whole genome shotgun (WGS) entry which is preliminary data.</text>
</comment>
<evidence type="ECO:0000313" key="3">
    <source>
        <dbReference type="EMBL" id="KAI5070199.1"/>
    </source>
</evidence>
<evidence type="ECO:0000259" key="2">
    <source>
        <dbReference type="PROSITE" id="PS50846"/>
    </source>
</evidence>
<dbReference type="EMBL" id="JABFUD020000014">
    <property type="protein sequence ID" value="KAI5070199.1"/>
    <property type="molecule type" value="Genomic_DNA"/>
</dbReference>
<keyword evidence="1" id="KW-0479">Metal-binding</keyword>
<dbReference type="PANTHER" id="PTHR22814:SF336">
    <property type="entry name" value="HEAVY METAL-ASSOCIATED ISOPRENYLATED PLANT PROTEIN 23"/>
    <property type="match status" value="1"/>
</dbReference>
<dbReference type="Gene3D" id="3.30.70.100">
    <property type="match status" value="1"/>
</dbReference>
<name>A0A9D4UM84_ADICA</name>
<dbReference type="Pfam" id="PF00403">
    <property type="entry name" value="HMA"/>
    <property type="match status" value="1"/>
</dbReference>
<sequence length="171" mass="19097">MRVPTLQHLAEVMKLNFSNSPGENAVEAVELRVHMDCPGCERTVRKALSRLSGIHNVEIDREQQKVTVMGFVDKDKVLNRVRRKGKLAELWPTEAELSPVLDPGHQPDSLLEFGLVDYPYSYNRPLHYSYVNGGGLPAHDLPSVYTSAAVRAHGPFVDAFNDDNPNNCSIM</sequence>
<dbReference type="GO" id="GO:0046872">
    <property type="term" value="F:metal ion binding"/>
    <property type="evidence" value="ECO:0007669"/>
    <property type="project" value="UniProtKB-KW"/>
</dbReference>
<gene>
    <name evidence="3" type="ORF">GOP47_0014542</name>
</gene>
<dbReference type="PANTHER" id="PTHR22814">
    <property type="entry name" value="COPPER TRANSPORT PROTEIN ATOX1-RELATED"/>
    <property type="match status" value="1"/>
</dbReference>
<dbReference type="PROSITE" id="PS50846">
    <property type="entry name" value="HMA_2"/>
    <property type="match status" value="1"/>
</dbReference>
<dbReference type="Proteomes" id="UP000886520">
    <property type="component" value="Chromosome 14"/>
</dbReference>
<dbReference type="InterPro" id="IPR006121">
    <property type="entry name" value="HMA_dom"/>
</dbReference>
<dbReference type="InterPro" id="IPR036163">
    <property type="entry name" value="HMA_dom_sf"/>
</dbReference>
<dbReference type="AlphaFoldDB" id="A0A9D4UM84"/>
<feature type="domain" description="HMA" evidence="2">
    <location>
        <begin position="26"/>
        <end position="89"/>
    </location>
</feature>